<feature type="region of interest" description="Disordered" evidence="1">
    <location>
        <begin position="13"/>
        <end position="47"/>
    </location>
</feature>
<dbReference type="AlphaFoldDB" id="A0AA36M9B0"/>
<dbReference type="Proteomes" id="UP001176961">
    <property type="component" value="Unassembled WGS sequence"/>
</dbReference>
<evidence type="ECO:0000256" key="1">
    <source>
        <dbReference type="SAM" id="MobiDB-lite"/>
    </source>
</evidence>
<sequence>MLQKNLKDLKRSISAKFGKRSKSSSQSVQIPTIISDHQCATSSHDDEDPYREILRTYSDNVSHLVFHGSSLKSMRSFDSDKSVNQPEFRQSSSDTHLESSNQETNLKSKLTLRT</sequence>
<proteinExistence type="predicted"/>
<keyword evidence="3" id="KW-1185">Reference proteome</keyword>
<comment type="caution">
    <text evidence="2">The sequence shown here is derived from an EMBL/GenBank/DDBJ whole genome shotgun (WGS) entry which is preliminary data.</text>
</comment>
<organism evidence="2 3">
    <name type="scientific">Cylicocyclus nassatus</name>
    <name type="common">Nematode worm</name>
    <dbReference type="NCBI Taxonomy" id="53992"/>
    <lineage>
        <taxon>Eukaryota</taxon>
        <taxon>Metazoa</taxon>
        <taxon>Ecdysozoa</taxon>
        <taxon>Nematoda</taxon>
        <taxon>Chromadorea</taxon>
        <taxon>Rhabditida</taxon>
        <taxon>Rhabditina</taxon>
        <taxon>Rhabditomorpha</taxon>
        <taxon>Strongyloidea</taxon>
        <taxon>Strongylidae</taxon>
        <taxon>Cylicocyclus</taxon>
    </lineage>
</organism>
<evidence type="ECO:0000313" key="2">
    <source>
        <dbReference type="EMBL" id="CAJ0603306.1"/>
    </source>
</evidence>
<evidence type="ECO:0000313" key="3">
    <source>
        <dbReference type="Proteomes" id="UP001176961"/>
    </source>
</evidence>
<dbReference type="EMBL" id="CATQJL010000305">
    <property type="protein sequence ID" value="CAJ0603306.1"/>
    <property type="molecule type" value="Genomic_DNA"/>
</dbReference>
<accession>A0AA36M9B0</accession>
<reference evidence="2" key="1">
    <citation type="submission" date="2023-07" db="EMBL/GenBank/DDBJ databases">
        <authorList>
            <consortium name="CYATHOMIX"/>
        </authorList>
    </citation>
    <scope>NUCLEOTIDE SEQUENCE</scope>
    <source>
        <strain evidence="2">N/A</strain>
    </source>
</reference>
<name>A0AA36M9B0_CYLNA</name>
<feature type="region of interest" description="Disordered" evidence="1">
    <location>
        <begin position="74"/>
        <end position="114"/>
    </location>
</feature>
<protein>
    <submittedName>
        <fullName evidence="2">Uncharacterized protein</fullName>
    </submittedName>
</protein>
<gene>
    <name evidence="2" type="ORF">CYNAS_LOCUS15289</name>
</gene>
<feature type="compositionally biased region" description="Polar residues" evidence="1">
    <location>
        <begin position="23"/>
        <end position="32"/>
    </location>
</feature>
<feature type="compositionally biased region" description="Polar residues" evidence="1">
    <location>
        <begin position="82"/>
        <end position="114"/>
    </location>
</feature>